<accession>A0A5C3P725</accession>
<evidence type="ECO:0000313" key="2">
    <source>
        <dbReference type="EMBL" id="TFK85062.1"/>
    </source>
</evidence>
<sequence length="97" mass="10792">MSSARNASATSAMCLWHRDRNPARVTQVCFQFRLTPAIEAAVGHNVFFGSPASLPASCDRVYEPMRTECVLCAPGTRRHPVAFILVVLFSLLTYFWA</sequence>
<evidence type="ECO:0000313" key="3">
    <source>
        <dbReference type="Proteomes" id="UP000308197"/>
    </source>
</evidence>
<protein>
    <submittedName>
        <fullName evidence="2">Uncharacterized protein</fullName>
    </submittedName>
</protein>
<keyword evidence="1" id="KW-0812">Transmembrane</keyword>
<evidence type="ECO:0000256" key="1">
    <source>
        <dbReference type="SAM" id="Phobius"/>
    </source>
</evidence>
<feature type="transmembrane region" description="Helical" evidence="1">
    <location>
        <begin position="80"/>
        <end position="96"/>
    </location>
</feature>
<name>A0A5C3P725_9APHY</name>
<dbReference type="InParanoid" id="A0A5C3P725"/>
<dbReference type="Proteomes" id="UP000308197">
    <property type="component" value="Unassembled WGS sequence"/>
</dbReference>
<keyword evidence="1" id="KW-1133">Transmembrane helix</keyword>
<proteinExistence type="predicted"/>
<dbReference type="AlphaFoldDB" id="A0A5C3P725"/>
<keyword evidence="1" id="KW-0472">Membrane</keyword>
<gene>
    <name evidence="2" type="ORF">K466DRAFT_203339</name>
</gene>
<dbReference type="EMBL" id="ML211276">
    <property type="protein sequence ID" value="TFK85062.1"/>
    <property type="molecule type" value="Genomic_DNA"/>
</dbReference>
<reference evidence="2 3" key="1">
    <citation type="journal article" date="2019" name="Nat. Ecol. Evol.">
        <title>Megaphylogeny resolves global patterns of mushroom evolution.</title>
        <authorList>
            <person name="Varga T."/>
            <person name="Krizsan K."/>
            <person name="Foldi C."/>
            <person name="Dima B."/>
            <person name="Sanchez-Garcia M."/>
            <person name="Sanchez-Ramirez S."/>
            <person name="Szollosi G.J."/>
            <person name="Szarkandi J.G."/>
            <person name="Papp V."/>
            <person name="Albert L."/>
            <person name="Andreopoulos W."/>
            <person name="Angelini C."/>
            <person name="Antonin V."/>
            <person name="Barry K.W."/>
            <person name="Bougher N.L."/>
            <person name="Buchanan P."/>
            <person name="Buyck B."/>
            <person name="Bense V."/>
            <person name="Catcheside P."/>
            <person name="Chovatia M."/>
            <person name="Cooper J."/>
            <person name="Damon W."/>
            <person name="Desjardin D."/>
            <person name="Finy P."/>
            <person name="Geml J."/>
            <person name="Haridas S."/>
            <person name="Hughes K."/>
            <person name="Justo A."/>
            <person name="Karasinski D."/>
            <person name="Kautmanova I."/>
            <person name="Kiss B."/>
            <person name="Kocsube S."/>
            <person name="Kotiranta H."/>
            <person name="LaButti K.M."/>
            <person name="Lechner B.E."/>
            <person name="Liimatainen K."/>
            <person name="Lipzen A."/>
            <person name="Lukacs Z."/>
            <person name="Mihaltcheva S."/>
            <person name="Morgado L.N."/>
            <person name="Niskanen T."/>
            <person name="Noordeloos M.E."/>
            <person name="Ohm R.A."/>
            <person name="Ortiz-Santana B."/>
            <person name="Ovrebo C."/>
            <person name="Racz N."/>
            <person name="Riley R."/>
            <person name="Savchenko A."/>
            <person name="Shiryaev A."/>
            <person name="Soop K."/>
            <person name="Spirin V."/>
            <person name="Szebenyi C."/>
            <person name="Tomsovsky M."/>
            <person name="Tulloss R.E."/>
            <person name="Uehling J."/>
            <person name="Grigoriev I.V."/>
            <person name="Vagvolgyi C."/>
            <person name="Papp T."/>
            <person name="Martin F.M."/>
            <person name="Miettinen O."/>
            <person name="Hibbett D.S."/>
            <person name="Nagy L.G."/>
        </authorList>
    </citation>
    <scope>NUCLEOTIDE SEQUENCE [LARGE SCALE GENOMIC DNA]</scope>
    <source>
        <strain evidence="2 3">HHB13444</strain>
    </source>
</reference>
<organism evidence="2 3">
    <name type="scientific">Polyporus arcularius HHB13444</name>
    <dbReference type="NCBI Taxonomy" id="1314778"/>
    <lineage>
        <taxon>Eukaryota</taxon>
        <taxon>Fungi</taxon>
        <taxon>Dikarya</taxon>
        <taxon>Basidiomycota</taxon>
        <taxon>Agaricomycotina</taxon>
        <taxon>Agaricomycetes</taxon>
        <taxon>Polyporales</taxon>
        <taxon>Polyporaceae</taxon>
        <taxon>Polyporus</taxon>
    </lineage>
</organism>
<keyword evidence="3" id="KW-1185">Reference proteome</keyword>